<proteinExistence type="predicted"/>
<evidence type="ECO:0000313" key="3">
    <source>
        <dbReference type="Proteomes" id="UP000027604"/>
    </source>
</evidence>
<dbReference type="PIRSF" id="PIRSF030959">
    <property type="entry name" value="UCP030959"/>
    <property type="match status" value="1"/>
</dbReference>
<protein>
    <submittedName>
        <fullName evidence="2">Putative transmembrane protein</fullName>
    </submittedName>
</protein>
<keyword evidence="1" id="KW-0472">Membrane</keyword>
<evidence type="ECO:0000256" key="1">
    <source>
        <dbReference type="SAM" id="Phobius"/>
    </source>
</evidence>
<dbReference type="KEGG" id="jag:GJA_1024"/>
<dbReference type="SUPFAM" id="SSF48452">
    <property type="entry name" value="TPR-like"/>
    <property type="match status" value="1"/>
</dbReference>
<dbReference type="AlphaFoldDB" id="W0UYN4"/>
<dbReference type="RefSeq" id="WP_038489316.1">
    <property type="nucleotide sequence ID" value="NZ_BCTH01000029.1"/>
</dbReference>
<feature type="transmembrane region" description="Helical" evidence="1">
    <location>
        <begin position="31"/>
        <end position="53"/>
    </location>
</feature>
<dbReference type="InterPro" id="IPR014562">
    <property type="entry name" value="UCP030959_TPR_rpt-cont"/>
</dbReference>
<name>W0UYN4_9BURK</name>
<dbReference type="InterPro" id="IPR011990">
    <property type="entry name" value="TPR-like_helical_dom_sf"/>
</dbReference>
<dbReference type="HOGENOM" id="CLU_088596_0_0_4"/>
<keyword evidence="1" id="KW-1133">Transmembrane helix</keyword>
<sequence>MEIFGIGGIGIHVLVALFFAIHAIRNGQPIFWLFVLFSFPLLGSLVYLFAVYLPASNLRHGAGKAVSVAVKTLDPGRELREARAAFDYTPTAQNQMRLASALLENGAAEEAAGVYETCLQGVFSSDLEIRYSAARAWLESGKGAHALPHVEFIRRNDVHFRAEKVSILMARALAGAGRQTEAKAEFDDGLQRFGSFECRAEYAIWAAGNGEHALAAQLRAELDQAMQRWSRHTREMYQPLLRRLKTAA</sequence>
<dbReference type="EMBL" id="HG322949">
    <property type="protein sequence ID" value="CDG81679.1"/>
    <property type="molecule type" value="Genomic_DNA"/>
</dbReference>
<keyword evidence="3" id="KW-1185">Reference proteome</keyword>
<dbReference type="PATRIC" id="fig|1349767.4.peg.2752"/>
<feature type="transmembrane region" description="Helical" evidence="1">
    <location>
        <begin position="6"/>
        <end position="24"/>
    </location>
</feature>
<dbReference type="Proteomes" id="UP000027604">
    <property type="component" value="Chromosome I"/>
</dbReference>
<gene>
    <name evidence="2" type="ORF">GJA_1024</name>
</gene>
<accession>W0UYN4</accession>
<keyword evidence="1 2" id="KW-0812">Transmembrane</keyword>
<dbReference type="OrthoDB" id="7559170at2"/>
<evidence type="ECO:0000313" key="2">
    <source>
        <dbReference type="EMBL" id="CDG81679.1"/>
    </source>
</evidence>
<dbReference type="STRING" id="1349767.GJA_1024"/>
<organism evidence="2 3">
    <name type="scientific">Janthinobacterium agaricidamnosum NBRC 102515 = DSM 9628</name>
    <dbReference type="NCBI Taxonomy" id="1349767"/>
    <lineage>
        <taxon>Bacteria</taxon>
        <taxon>Pseudomonadati</taxon>
        <taxon>Pseudomonadota</taxon>
        <taxon>Betaproteobacteria</taxon>
        <taxon>Burkholderiales</taxon>
        <taxon>Oxalobacteraceae</taxon>
        <taxon>Janthinobacterium</taxon>
    </lineage>
</organism>
<reference evidence="2 3" key="1">
    <citation type="journal article" date="2015" name="Genome Announc.">
        <title>Genome Sequence of Mushroom Soft-Rot Pathogen Janthinobacterium agaricidamnosum.</title>
        <authorList>
            <person name="Graupner K."/>
            <person name="Lackner G."/>
            <person name="Hertweck C."/>
        </authorList>
    </citation>
    <scope>NUCLEOTIDE SEQUENCE [LARGE SCALE GENOMIC DNA]</scope>
    <source>
        <strain evidence="3">NBRC 102515 / DSM 9628</strain>
    </source>
</reference>
<dbReference type="eggNOG" id="COG4700">
    <property type="taxonomic scope" value="Bacteria"/>
</dbReference>